<accession>A0A2P2QIA9</accession>
<name>A0A2P2QIA9_RHIMU</name>
<proteinExistence type="predicted"/>
<dbReference type="EMBL" id="GGEC01086212">
    <property type="protein sequence ID" value="MBX66696.1"/>
    <property type="molecule type" value="Transcribed_RNA"/>
</dbReference>
<dbReference type="AlphaFoldDB" id="A0A2P2QIA9"/>
<organism evidence="1">
    <name type="scientific">Rhizophora mucronata</name>
    <name type="common">Asiatic mangrove</name>
    <dbReference type="NCBI Taxonomy" id="61149"/>
    <lineage>
        <taxon>Eukaryota</taxon>
        <taxon>Viridiplantae</taxon>
        <taxon>Streptophyta</taxon>
        <taxon>Embryophyta</taxon>
        <taxon>Tracheophyta</taxon>
        <taxon>Spermatophyta</taxon>
        <taxon>Magnoliopsida</taxon>
        <taxon>eudicotyledons</taxon>
        <taxon>Gunneridae</taxon>
        <taxon>Pentapetalae</taxon>
        <taxon>rosids</taxon>
        <taxon>fabids</taxon>
        <taxon>Malpighiales</taxon>
        <taxon>Rhizophoraceae</taxon>
        <taxon>Rhizophora</taxon>
    </lineage>
</organism>
<protein>
    <submittedName>
        <fullName evidence="1">Uncharacterized protein</fullName>
    </submittedName>
</protein>
<evidence type="ECO:0000313" key="1">
    <source>
        <dbReference type="EMBL" id="MBX66696.1"/>
    </source>
</evidence>
<sequence>MECQVGNPLADTLPYDWTSVDSCLVDWYVSLVYGSSIYLG</sequence>
<reference evidence="1" key="1">
    <citation type="submission" date="2018-02" db="EMBL/GenBank/DDBJ databases">
        <title>Rhizophora mucronata_Transcriptome.</title>
        <authorList>
            <person name="Meera S.P."/>
            <person name="Sreeshan A."/>
            <person name="Augustine A."/>
        </authorList>
    </citation>
    <scope>NUCLEOTIDE SEQUENCE</scope>
    <source>
        <tissue evidence="1">Leaf</tissue>
    </source>
</reference>